<dbReference type="Pfam" id="PF03466">
    <property type="entry name" value="LysR_substrate"/>
    <property type="match status" value="1"/>
</dbReference>
<organism evidence="5 6">
    <name type="scientific">Komagataeibacter xylinus</name>
    <name type="common">Gluconacetobacter xylinus</name>
    <dbReference type="NCBI Taxonomy" id="28448"/>
    <lineage>
        <taxon>Bacteria</taxon>
        <taxon>Pseudomonadati</taxon>
        <taxon>Pseudomonadota</taxon>
        <taxon>Alphaproteobacteria</taxon>
        <taxon>Acetobacterales</taxon>
        <taxon>Acetobacteraceae</taxon>
        <taxon>Komagataeibacter</taxon>
    </lineage>
</organism>
<dbReference type="EMBL" id="NKUC01000004">
    <property type="protein sequence ID" value="PYD58061.1"/>
    <property type="molecule type" value="Genomic_DNA"/>
</dbReference>
<comment type="similarity">
    <text evidence="1">Belongs to the LysR transcriptional regulatory family.</text>
</comment>
<dbReference type="GO" id="GO:0003700">
    <property type="term" value="F:DNA-binding transcription factor activity"/>
    <property type="evidence" value="ECO:0007669"/>
    <property type="project" value="InterPro"/>
</dbReference>
<evidence type="ECO:0000313" key="5">
    <source>
        <dbReference type="EMBL" id="PYD58061.1"/>
    </source>
</evidence>
<dbReference type="PRINTS" id="PR00039">
    <property type="entry name" value="HTHLYSR"/>
</dbReference>
<dbReference type="Gene3D" id="1.10.10.10">
    <property type="entry name" value="Winged helix-like DNA-binding domain superfamily/Winged helix DNA-binding domain"/>
    <property type="match status" value="1"/>
</dbReference>
<dbReference type="GO" id="GO:0043565">
    <property type="term" value="F:sequence-specific DNA binding"/>
    <property type="evidence" value="ECO:0007669"/>
    <property type="project" value="TreeGrafter"/>
</dbReference>
<protein>
    <submittedName>
        <fullName evidence="5">LysR family transcriptional regulator</fullName>
    </submittedName>
</protein>
<evidence type="ECO:0000313" key="6">
    <source>
        <dbReference type="Proteomes" id="UP000248257"/>
    </source>
</evidence>
<reference evidence="5 6" key="1">
    <citation type="submission" date="2017-07" db="EMBL/GenBank/DDBJ databases">
        <title>A draft genome sequence of Komagataeibacter xylinus LMG 1515.</title>
        <authorList>
            <person name="Skraban J."/>
            <person name="Cleenwerck I."/>
            <person name="Vandamme P."/>
            <person name="Trcek J."/>
        </authorList>
    </citation>
    <scope>NUCLEOTIDE SEQUENCE [LARGE SCALE GENOMIC DNA]</scope>
    <source>
        <strain evidence="5 6">LMG 1515</strain>
    </source>
</reference>
<dbReference type="InterPro" id="IPR036388">
    <property type="entry name" value="WH-like_DNA-bd_sf"/>
</dbReference>
<dbReference type="InterPro" id="IPR058163">
    <property type="entry name" value="LysR-type_TF_proteobact-type"/>
</dbReference>
<name>A0A318PP75_KOMXY</name>
<keyword evidence="6" id="KW-1185">Reference proteome</keyword>
<dbReference type="GO" id="GO:0006351">
    <property type="term" value="P:DNA-templated transcription"/>
    <property type="evidence" value="ECO:0007669"/>
    <property type="project" value="TreeGrafter"/>
</dbReference>
<evidence type="ECO:0000256" key="2">
    <source>
        <dbReference type="ARBA" id="ARBA00023015"/>
    </source>
</evidence>
<keyword evidence="2" id="KW-0805">Transcription regulation</keyword>
<dbReference type="PANTHER" id="PTHR30537:SF74">
    <property type="entry name" value="HTH-TYPE TRANSCRIPTIONAL REGULATOR TRPI"/>
    <property type="match status" value="1"/>
</dbReference>
<dbReference type="SUPFAM" id="SSF53850">
    <property type="entry name" value="Periplasmic binding protein-like II"/>
    <property type="match status" value="1"/>
</dbReference>
<dbReference type="InterPro" id="IPR036390">
    <property type="entry name" value="WH_DNA-bd_sf"/>
</dbReference>
<comment type="caution">
    <text evidence="5">The sequence shown here is derived from an EMBL/GenBank/DDBJ whole genome shotgun (WGS) entry which is preliminary data.</text>
</comment>
<evidence type="ECO:0000256" key="4">
    <source>
        <dbReference type="ARBA" id="ARBA00023163"/>
    </source>
</evidence>
<dbReference type="SUPFAM" id="SSF46785">
    <property type="entry name" value="Winged helix' DNA-binding domain"/>
    <property type="match status" value="1"/>
</dbReference>
<dbReference type="RefSeq" id="WP_082770671.1">
    <property type="nucleotide sequence ID" value="NZ_CBCRXN010000001.1"/>
</dbReference>
<dbReference type="AlphaFoldDB" id="A0A318PP75"/>
<keyword evidence="4" id="KW-0804">Transcription</keyword>
<dbReference type="Gene3D" id="3.40.190.10">
    <property type="entry name" value="Periplasmic binding protein-like II"/>
    <property type="match status" value="2"/>
</dbReference>
<sequence>MLLPRRVIPSISEMIAFEAVARHENFSAAAEELYLTQGAISKQIRSLELTLGVSLFDRRRKRLVLTRQARLLLPSIASIIEQISSTTYKIISSSDKTNNINLSVFSTFSSRWLIPRFARLFAQYPDFNVNVSTVFEAFTFDDTDCDVAIHYGQAVWPNGILYHLFDEIIIPVCSPAYREKTGFSKPEDFNRINLIQLTTRPGLWEYWLSHAGIKTSKPLHGNIFDQFNATIEAALSGLGAALVPHIFVERELREGKLVVLSDELLKGQGAYYAVIPTEKQNNASIMQFIEWIRKESAEYRINTAFHE</sequence>
<dbReference type="InterPro" id="IPR005119">
    <property type="entry name" value="LysR_subst-bd"/>
</dbReference>
<gene>
    <name evidence="5" type="ORF">CFR75_03075</name>
</gene>
<accession>A0A318PP75</accession>
<dbReference type="PROSITE" id="PS50931">
    <property type="entry name" value="HTH_LYSR"/>
    <property type="match status" value="1"/>
</dbReference>
<dbReference type="Proteomes" id="UP000248257">
    <property type="component" value="Unassembled WGS sequence"/>
</dbReference>
<dbReference type="OrthoDB" id="9794694at2"/>
<dbReference type="InterPro" id="IPR000847">
    <property type="entry name" value="LysR_HTH_N"/>
</dbReference>
<dbReference type="PANTHER" id="PTHR30537">
    <property type="entry name" value="HTH-TYPE TRANSCRIPTIONAL REGULATOR"/>
    <property type="match status" value="1"/>
</dbReference>
<dbReference type="STRING" id="1220579.GCA_001571345_00362"/>
<evidence type="ECO:0000256" key="3">
    <source>
        <dbReference type="ARBA" id="ARBA00023125"/>
    </source>
</evidence>
<proteinExistence type="inferred from homology"/>
<evidence type="ECO:0000256" key="1">
    <source>
        <dbReference type="ARBA" id="ARBA00009437"/>
    </source>
</evidence>
<dbReference type="Pfam" id="PF00126">
    <property type="entry name" value="HTH_1"/>
    <property type="match status" value="1"/>
</dbReference>
<keyword evidence="3" id="KW-0238">DNA-binding</keyword>